<protein>
    <submittedName>
        <fullName evidence="1">5-formyltetrahydrofolate cyclo-ligase</fullName>
    </submittedName>
</protein>
<dbReference type="GO" id="GO:0016874">
    <property type="term" value="F:ligase activity"/>
    <property type="evidence" value="ECO:0007669"/>
    <property type="project" value="UniProtKB-KW"/>
</dbReference>
<dbReference type="AlphaFoldDB" id="A0A832ZTN1"/>
<dbReference type="InterPro" id="IPR024185">
    <property type="entry name" value="FTHF_cligase-like_sf"/>
</dbReference>
<comment type="caution">
    <text evidence="1">The sequence shown here is derived from an EMBL/GenBank/DDBJ whole genome shotgun (WGS) entry which is preliminary data.</text>
</comment>
<reference evidence="1" key="1">
    <citation type="journal article" date="2020" name="ISME J.">
        <title>Gammaproteobacteria mediating utilization of methyl-, sulfur- and petroleum organic compounds in deep ocean hydrothermal plumes.</title>
        <authorList>
            <person name="Zhou Z."/>
            <person name="Liu Y."/>
            <person name="Pan J."/>
            <person name="Cron B.R."/>
            <person name="Toner B.M."/>
            <person name="Anantharaman K."/>
            <person name="Breier J.A."/>
            <person name="Dick G.J."/>
            <person name="Li M."/>
        </authorList>
    </citation>
    <scope>NUCLEOTIDE SEQUENCE</scope>
    <source>
        <strain evidence="1">SZUA-1523</strain>
    </source>
</reference>
<dbReference type="SUPFAM" id="SSF100950">
    <property type="entry name" value="NagB/RpiA/CoA transferase-like"/>
    <property type="match status" value="1"/>
</dbReference>
<dbReference type="InterPro" id="IPR002698">
    <property type="entry name" value="FTHF_cligase"/>
</dbReference>
<evidence type="ECO:0000313" key="2">
    <source>
        <dbReference type="Proteomes" id="UP000600071"/>
    </source>
</evidence>
<dbReference type="PANTHER" id="PTHR13017">
    <property type="entry name" value="5-FORMYLTETRAHYDROFOLATE CYCLO-LIGASE-RELATED"/>
    <property type="match status" value="1"/>
</dbReference>
<dbReference type="Gene3D" id="3.40.50.10420">
    <property type="entry name" value="NagB/RpiA/CoA transferase-like"/>
    <property type="match status" value="1"/>
</dbReference>
<evidence type="ECO:0000313" key="1">
    <source>
        <dbReference type="EMBL" id="HIQ24217.1"/>
    </source>
</evidence>
<proteinExistence type="predicted"/>
<dbReference type="Pfam" id="PF01812">
    <property type="entry name" value="5-FTHF_cyc-lig"/>
    <property type="match status" value="1"/>
</dbReference>
<dbReference type="Proteomes" id="UP000600071">
    <property type="component" value="Unassembled WGS sequence"/>
</dbReference>
<accession>A0A832ZTN1</accession>
<dbReference type="InterPro" id="IPR037171">
    <property type="entry name" value="NagB/RpiA_transferase-like"/>
</dbReference>
<dbReference type="EMBL" id="DQVR01000090">
    <property type="protein sequence ID" value="HIQ24217.1"/>
    <property type="molecule type" value="Genomic_DNA"/>
</dbReference>
<dbReference type="GO" id="GO:0005737">
    <property type="term" value="C:cytoplasm"/>
    <property type="evidence" value="ECO:0007669"/>
    <property type="project" value="TreeGrafter"/>
</dbReference>
<keyword evidence="1" id="KW-0436">Ligase</keyword>
<dbReference type="PANTHER" id="PTHR13017:SF0">
    <property type="entry name" value="METHENYLTETRAHYDROFOLATE SYNTHASE DOMAIN-CONTAINING PROTEIN"/>
    <property type="match status" value="1"/>
</dbReference>
<gene>
    <name evidence="1" type="ORF">EYH50_04125</name>
</gene>
<name>A0A832ZTN1_9CREN</name>
<sequence>MSRPSREKQRIREHIWRLLEERGVAAFPRPVYGRIPNFKGAEEAAARLTETPEWRRARIVKANPDAPQKWVRLAALRGGKILVMATPRLREGFLLLDPRFIPGNLYGRAATIRGAFQLGKKLSIDELRSMGGIDLIVTGSVAVDKRGHRVGKGEGYAEIEYGIMRELGLVGEDTPIATTIHDLQLVEHIPRELYDLAVDIAATPRRLLRFVGVEKPPGIIWSMLPCKKFKEIPVLQELARIRGVDEPCRD</sequence>
<organism evidence="1 2">
    <name type="scientific">Pyrodictium delaneyi</name>
    <dbReference type="NCBI Taxonomy" id="1273541"/>
    <lineage>
        <taxon>Archaea</taxon>
        <taxon>Thermoproteota</taxon>
        <taxon>Thermoprotei</taxon>
        <taxon>Desulfurococcales</taxon>
        <taxon>Pyrodictiaceae</taxon>
        <taxon>Pyrodictium</taxon>
    </lineage>
</organism>